<evidence type="ECO:0000256" key="2">
    <source>
        <dbReference type="SAM" id="Phobius"/>
    </source>
</evidence>
<feature type="region of interest" description="Disordered" evidence="1">
    <location>
        <begin position="148"/>
        <end position="182"/>
    </location>
</feature>
<feature type="transmembrane region" description="Helical" evidence="2">
    <location>
        <begin position="94"/>
        <end position="118"/>
    </location>
</feature>
<name>A0A8G2FAS4_9BACT</name>
<dbReference type="Proteomes" id="UP001568358">
    <property type="component" value="Unassembled WGS sequence"/>
</dbReference>
<feature type="compositionally biased region" description="Polar residues" evidence="1">
    <location>
        <begin position="148"/>
        <end position="171"/>
    </location>
</feature>
<organism evidence="5 6">
    <name type="scientific">Halodesulfovibrio aestuarii</name>
    <dbReference type="NCBI Taxonomy" id="126333"/>
    <lineage>
        <taxon>Bacteria</taxon>
        <taxon>Pseudomonadati</taxon>
        <taxon>Thermodesulfobacteriota</taxon>
        <taxon>Desulfovibrionia</taxon>
        <taxon>Desulfovibrionales</taxon>
        <taxon>Desulfovibrionaceae</taxon>
        <taxon>Halodesulfovibrio</taxon>
    </lineage>
</organism>
<keyword evidence="2" id="KW-0472">Membrane</keyword>
<evidence type="ECO:0000313" key="7">
    <source>
        <dbReference type="Proteomes" id="UP001568358"/>
    </source>
</evidence>
<dbReference type="InterPro" id="IPR007379">
    <property type="entry name" value="Tim44-like_dom"/>
</dbReference>
<dbReference type="Gene3D" id="3.10.450.240">
    <property type="match status" value="1"/>
</dbReference>
<accession>A0A8G2FAS4</accession>
<dbReference type="Pfam" id="PF04280">
    <property type="entry name" value="Tim44"/>
    <property type="match status" value="1"/>
</dbReference>
<dbReference type="PANTHER" id="PTHR41542:SF1">
    <property type="entry name" value="BLL5807 PROTEIN"/>
    <property type="match status" value="1"/>
</dbReference>
<evidence type="ECO:0000256" key="1">
    <source>
        <dbReference type="SAM" id="MobiDB-lite"/>
    </source>
</evidence>
<evidence type="ECO:0000313" key="6">
    <source>
        <dbReference type="Proteomes" id="UP000184001"/>
    </source>
</evidence>
<dbReference type="EMBL" id="FQZR01000003">
    <property type="protein sequence ID" value="SHJ08537.1"/>
    <property type="molecule type" value="Genomic_DNA"/>
</dbReference>
<dbReference type="SMART" id="SM00978">
    <property type="entry name" value="Tim44"/>
    <property type="match status" value="1"/>
</dbReference>
<dbReference type="SUPFAM" id="SSF54427">
    <property type="entry name" value="NTF2-like"/>
    <property type="match status" value="1"/>
</dbReference>
<dbReference type="AlphaFoldDB" id="A0A8G2FAS4"/>
<keyword evidence="7" id="KW-1185">Reference proteome</keyword>
<evidence type="ECO:0000259" key="3">
    <source>
        <dbReference type="SMART" id="SM00978"/>
    </source>
</evidence>
<dbReference type="InterPro" id="IPR032710">
    <property type="entry name" value="NTF2-like_dom_sf"/>
</dbReference>
<gene>
    <name evidence="4" type="ORF">AB2Z07_08725</name>
    <name evidence="5" type="ORF">SAMN05660830_01601</name>
</gene>
<evidence type="ECO:0000313" key="4">
    <source>
        <dbReference type="EMBL" id="MEZ6853612.1"/>
    </source>
</evidence>
<reference evidence="5 6" key="1">
    <citation type="submission" date="2016-11" db="EMBL/GenBank/DDBJ databases">
        <authorList>
            <person name="Varghese N."/>
            <person name="Submissions S."/>
        </authorList>
    </citation>
    <scope>NUCLEOTIDE SEQUENCE [LARGE SCALE GENOMIC DNA]</scope>
    <source>
        <strain evidence="5 6">DSM 17919</strain>
    </source>
</reference>
<keyword evidence="2" id="KW-0812">Transmembrane</keyword>
<sequence length="312" mass="34917">MKMTRPIALLLIPVLAAVFIIGMADFADARRFGGGRSFGSKPMFSKSFSKPVPSTPFSQKKSAMTNTAQPRRGLFGGRGGMFGGLLAGTLLGSLLFGGGFGGIGFFDIILLVLAFFFLRNMFRSRRMQSQQTAYQGEGHANYNQQQAYTSPQDDYSNMQRQAQDAWSNLRSTPAGGSHAQDVQPEVATPAGFDTDDFLKGAKIVFNRLQQSWDSRDLDDIKQFTTSEVFESIKQQMKEDPEPSRTEILMSNARLLEVKEDTEGILATVYFDVLMREDQSAQHPEQVREVWHFLKAHKDDSMWLLDGIQQLEN</sequence>
<reference evidence="4 7" key="2">
    <citation type="submission" date="2024-07" db="EMBL/GenBank/DDBJ databases">
        <title>Active virus-host system and metabolic interactions in a Lokiarchaeon culture.</title>
        <authorList>
            <person name="Ponce Toledo R.I."/>
            <person name="Rodrigues Oliveira T."/>
            <person name="Schleper C."/>
        </authorList>
    </citation>
    <scope>NUCLEOTIDE SEQUENCE [LARGE SCALE GENOMIC DNA]</scope>
    <source>
        <strain evidence="4 7">B35</strain>
    </source>
</reference>
<dbReference type="RefSeq" id="WP_020000436.1">
    <property type="nucleotide sequence ID" value="NZ_CP192217.1"/>
</dbReference>
<proteinExistence type="predicted"/>
<evidence type="ECO:0000313" key="5">
    <source>
        <dbReference type="EMBL" id="SHJ08537.1"/>
    </source>
</evidence>
<dbReference type="Proteomes" id="UP000184001">
    <property type="component" value="Unassembled WGS sequence"/>
</dbReference>
<feature type="domain" description="Tim44-like" evidence="3">
    <location>
        <begin position="178"/>
        <end position="309"/>
    </location>
</feature>
<protein>
    <submittedName>
        <fullName evidence="5">Predicted lipid-binding transport protein, Tim44 family</fullName>
    </submittedName>
    <submittedName>
        <fullName evidence="4">Tim44 domain-containing protein</fullName>
    </submittedName>
</protein>
<keyword evidence="2" id="KW-1133">Transmembrane helix</keyword>
<comment type="caution">
    <text evidence="5">The sequence shown here is derived from an EMBL/GenBank/DDBJ whole genome shotgun (WGS) entry which is preliminary data.</text>
</comment>
<dbReference type="PANTHER" id="PTHR41542">
    <property type="entry name" value="BLL5807 PROTEIN"/>
    <property type="match status" value="1"/>
</dbReference>
<dbReference type="EMBL" id="JBFSOO010000005">
    <property type="protein sequence ID" value="MEZ6853612.1"/>
    <property type="molecule type" value="Genomic_DNA"/>
</dbReference>